<accession>A0A2K9NNB6</accession>
<evidence type="ECO:0000256" key="10">
    <source>
        <dbReference type="ARBA" id="ARBA00023134"/>
    </source>
</evidence>
<feature type="transmembrane region" description="Helical" evidence="15">
    <location>
        <begin position="245"/>
        <end position="266"/>
    </location>
</feature>
<feature type="binding site" evidence="13">
    <location>
        <begin position="57"/>
        <end position="60"/>
    </location>
    <ligand>
        <name>GTP</name>
        <dbReference type="ChEBI" id="CHEBI:37565"/>
        <label>1</label>
    </ligand>
</feature>
<dbReference type="KEGG" id="bsto:C0V70_02540"/>
<protein>
    <recommendedName>
        <fullName evidence="12 15">Ferrous iron transport protein B</fullName>
    </recommendedName>
</protein>
<evidence type="ECO:0000256" key="6">
    <source>
        <dbReference type="ARBA" id="ARBA00022741"/>
    </source>
</evidence>
<evidence type="ECO:0000256" key="2">
    <source>
        <dbReference type="ARBA" id="ARBA00022448"/>
    </source>
</evidence>
<keyword evidence="5 15" id="KW-0812">Transmembrane</keyword>
<organism evidence="16 17">
    <name type="scientific">Bacteriovorax stolpii</name>
    <name type="common">Bdellovibrio stolpii</name>
    <dbReference type="NCBI Taxonomy" id="960"/>
    <lineage>
        <taxon>Bacteria</taxon>
        <taxon>Pseudomonadati</taxon>
        <taxon>Bdellovibrionota</taxon>
        <taxon>Bacteriovoracia</taxon>
        <taxon>Bacteriovoracales</taxon>
        <taxon>Bacteriovoracaceae</taxon>
        <taxon>Bacteriovorax</taxon>
    </lineage>
</organism>
<evidence type="ECO:0000256" key="14">
    <source>
        <dbReference type="PIRSR" id="PIRSR603373-2"/>
    </source>
</evidence>
<keyword evidence="4 15" id="KW-0410">Iron transport</keyword>
<feature type="transmembrane region" description="Helical" evidence="15">
    <location>
        <begin position="481"/>
        <end position="501"/>
    </location>
</feature>
<feature type="transmembrane region" description="Helical" evidence="15">
    <location>
        <begin position="394"/>
        <end position="413"/>
    </location>
</feature>
<dbReference type="GO" id="GO:0005525">
    <property type="term" value="F:GTP binding"/>
    <property type="evidence" value="ECO:0007669"/>
    <property type="project" value="UniProtKB-KW"/>
</dbReference>
<dbReference type="SUPFAM" id="SSF52540">
    <property type="entry name" value="P-loop containing nucleoside triphosphate hydrolases"/>
    <property type="match status" value="1"/>
</dbReference>
<keyword evidence="3" id="KW-1003">Cell membrane</keyword>
<feature type="binding site" evidence="13">
    <location>
        <begin position="33"/>
        <end position="37"/>
    </location>
    <ligand>
        <name>GTP</name>
        <dbReference type="ChEBI" id="CHEBI:37565"/>
        <label>1</label>
    </ligand>
</feature>
<dbReference type="PANTHER" id="PTHR43185:SF1">
    <property type="entry name" value="FE(2+) TRANSPORTER FEOB"/>
    <property type="match status" value="1"/>
</dbReference>
<dbReference type="InterPro" id="IPR011642">
    <property type="entry name" value="Gate_dom"/>
</dbReference>
<evidence type="ECO:0000313" key="16">
    <source>
        <dbReference type="EMBL" id="AUN97000.1"/>
    </source>
</evidence>
<gene>
    <name evidence="16" type="primary">feoB</name>
    <name evidence="16" type="ORF">C0V70_02540</name>
</gene>
<dbReference type="Pfam" id="PF07664">
    <property type="entry name" value="FeoB_C"/>
    <property type="match status" value="1"/>
</dbReference>
<keyword evidence="8 15" id="KW-0408">Iron</keyword>
<feature type="transmembrane region" description="Helical" evidence="15">
    <location>
        <begin position="598"/>
        <end position="620"/>
    </location>
</feature>
<feature type="transmembrane region" description="Helical" evidence="15">
    <location>
        <begin position="301"/>
        <end position="322"/>
    </location>
</feature>
<sequence length="653" mass="72088">MENVLLVGFPNSGKSTIFNMLTGQLRKVSNYSGVTVDSANAELISNSINDKKISVVDLPGVYNLVPTSLDEGVTTTSLIKDMSKYKAIAMILDLDRFEASLSLLLAVKEILPKKNIIVIVNKNDHLLFTAEHAKKLEIKIGYPVLSISAINDDEKELDNFIRKFVTDKKEADAAFEKIKVYPESTQYIPELKSQEHFVEVAVDDVVKTIKSHQAEAREIINGIYSHSSSKTKFTEKLDAIMLHKFWGSLIFIAIFYIIFHAIYSWAGPIMDLTESGVGALGDLVGPHLPEGLIRSVVIDGVFAGVGGVIVFLPQIMILFFLLSLLEQSGYISRAAVLTDKVMGTFGLNGKAFLPYMSGFACAIPAIMAARSIPDHKERACTIMTIPMITCSARLPVYVLLIGTFIPSVTYLGFLNSQALAFFFLYFLGSFMALIIAKIFRLTIYKGETSNFIIDLPHYEKPSYKFAARQALRKGKVFLKKAGTIILGLSILIWILSTFPGLSEEQMANKTPEEVSALTLENSYLGKAGKFMEPALKPMGMNWKMGVGVLVAFGARELFVSTLGTVYALGDVDEESSSLRDRLKSEVDPATGKPVFNTAVAWSLLIFFVFALQCISTLAILRREMGSWKYPAFMFTYMGLLGYAGATIAYQLLK</sequence>
<dbReference type="Gene3D" id="3.40.50.300">
    <property type="entry name" value="P-loop containing nucleotide triphosphate hydrolases"/>
    <property type="match status" value="1"/>
</dbReference>
<evidence type="ECO:0000256" key="3">
    <source>
        <dbReference type="ARBA" id="ARBA00022475"/>
    </source>
</evidence>
<dbReference type="EMBL" id="CP025704">
    <property type="protein sequence ID" value="AUN97000.1"/>
    <property type="molecule type" value="Genomic_DNA"/>
</dbReference>
<dbReference type="PROSITE" id="PS51711">
    <property type="entry name" value="G_FEOB"/>
    <property type="match status" value="1"/>
</dbReference>
<evidence type="ECO:0000256" key="8">
    <source>
        <dbReference type="ARBA" id="ARBA00023004"/>
    </source>
</evidence>
<evidence type="ECO:0000256" key="12">
    <source>
        <dbReference type="NCBIfam" id="TIGR00437"/>
    </source>
</evidence>
<dbReference type="NCBIfam" id="TIGR00437">
    <property type="entry name" value="feoB"/>
    <property type="match status" value="1"/>
</dbReference>
<feature type="transmembrane region" description="Helical" evidence="15">
    <location>
        <begin position="352"/>
        <end position="373"/>
    </location>
</feature>
<comment type="subcellular location">
    <subcellularLocation>
        <location evidence="15">Cell inner membrane</location>
        <topology evidence="15">Multi-pass membrane protein</topology>
    </subcellularLocation>
    <subcellularLocation>
        <location evidence="1">Cell membrane</location>
        <topology evidence="1">Multi-pass membrane protein</topology>
    </subcellularLocation>
</comment>
<evidence type="ECO:0000256" key="1">
    <source>
        <dbReference type="ARBA" id="ARBA00004651"/>
    </source>
</evidence>
<dbReference type="GO" id="GO:0046872">
    <property type="term" value="F:metal ion binding"/>
    <property type="evidence" value="ECO:0007669"/>
    <property type="project" value="UniProtKB-KW"/>
</dbReference>
<evidence type="ECO:0000256" key="13">
    <source>
        <dbReference type="PIRSR" id="PIRSR603373-1"/>
    </source>
</evidence>
<evidence type="ECO:0000256" key="9">
    <source>
        <dbReference type="ARBA" id="ARBA00023065"/>
    </source>
</evidence>
<proteinExistence type="inferred from homology"/>
<keyword evidence="14" id="KW-0460">Magnesium</keyword>
<keyword evidence="7 15" id="KW-1133">Transmembrane helix</keyword>
<keyword evidence="2 15" id="KW-0813">Transport</keyword>
<feature type="binding site" evidence="14">
    <location>
        <position position="19"/>
    </location>
    <ligand>
        <name>Mg(2+)</name>
        <dbReference type="ChEBI" id="CHEBI:18420"/>
        <label>2</label>
    </ligand>
</feature>
<evidence type="ECO:0000256" key="11">
    <source>
        <dbReference type="ARBA" id="ARBA00023136"/>
    </source>
</evidence>
<dbReference type="Proteomes" id="UP000235584">
    <property type="component" value="Chromosome"/>
</dbReference>
<dbReference type="RefSeq" id="WP_102242295.1">
    <property type="nucleotide sequence ID" value="NZ_CP025704.1"/>
</dbReference>
<evidence type="ECO:0000256" key="5">
    <source>
        <dbReference type="ARBA" id="ARBA00022692"/>
    </source>
</evidence>
<evidence type="ECO:0000313" key="17">
    <source>
        <dbReference type="Proteomes" id="UP000235584"/>
    </source>
</evidence>
<keyword evidence="11 15" id="KW-0472">Membrane</keyword>
<feature type="binding site" evidence="13">
    <location>
        <begin position="8"/>
        <end position="15"/>
    </location>
    <ligand>
        <name>GTP</name>
        <dbReference type="ChEBI" id="CHEBI:37565"/>
        <label>1</label>
    </ligand>
</feature>
<dbReference type="InterPro" id="IPR003373">
    <property type="entry name" value="Fe2_transport_prot-B"/>
</dbReference>
<dbReference type="InterPro" id="IPR050860">
    <property type="entry name" value="FeoB_GTPase"/>
</dbReference>
<evidence type="ECO:0000256" key="4">
    <source>
        <dbReference type="ARBA" id="ARBA00022496"/>
    </source>
</evidence>
<dbReference type="PANTHER" id="PTHR43185">
    <property type="entry name" value="FERROUS IRON TRANSPORT PROTEIN B"/>
    <property type="match status" value="1"/>
</dbReference>
<reference evidence="16 17" key="1">
    <citation type="submission" date="2018-01" db="EMBL/GenBank/DDBJ databases">
        <title>Complete genome sequence of Bacteriovorax stolpii DSM12778.</title>
        <authorList>
            <person name="Tang B."/>
            <person name="Chang J."/>
        </authorList>
    </citation>
    <scope>NUCLEOTIDE SEQUENCE [LARGE SCALE GENOMIC DNA]</scope>
    <source>
        <strain evidence="16 17">DSM 12778</strain>
    </source>
</reference>
<comment type="similarity">
    <text evidence="15">Belongs to the TRAFAC class TrmE-Era-EngA-EngB-Septin-like GTPase superfamily. FeoB GTPase (TC 9.A.8) family.</text>
</comment>
<keyword evidence="9" id="KW-0406">Ion transport</keyword>
<comment type="function">
    <text evidence="15">Probable transporter of a GTP-driven Fe(2+) uptake system.</text>
</comment>
<feature type="binding site" evidence="14">
    <location>
        <position position="23"/>
    </location>
    <ligand>
        <name>Mg(2+)</name>
        <dbReference type="ChEBI" id="CHEBI:18420"/>
        <label>2</label>
    </ligand>
</feature>
<feature type="binding site" evidence="14">
    <location>
        <position position="22"/>
    </location>
    <ligand>
        <name>Mg(2+)</name>
        <dbReference type="ChEBI" id="CHEBI:18420"/>
        <label>1</label>
    </ligand>
</feature>
<dbReference type="InterPro" id="IPR030389">
    <property type="entry name" value="G_FEOB_dom"/>
</dbReference>
<dbReference type="GO" id="GO:0015093">
    <property type="term" value="F:ferrous iron transmembrane transporter activity"/>
    <property type="evidence" value="ECO:0007669"/>
    <property type="project" value="UniProtKB-UniRule"/>
</dbReference>
<name>A0A2K9NNB6_BACTC</name>
<keyword evidence="6 13" id="KW-0547">Nucleotide-binding</keyword>
<dbReference type="Pfam" id="PF02421">
    <property type="entry name" value="FeoB_N"/>
    <property type="match status" value="1"/>
</dbReference>
<dbReference type="Pfam" id="PF07670">
    <property type="entry name" value="Gate"/>
    <property type="match status" value="2"/>
</dbReference>
<dbReference type="GO" id="GO:0005886">
    <property type="term" value="C:plasma membrane"/>
    <property type="evidence" value="ECO:0007669"/>
    <property type="project" value="UniProtKB-SubCell"/>
</dbReference>
<keyword evidence="10 13" id="KW-0342">GTP-binding</keyword>
<keyword evidence="17" id="KW-1185">Reference proteome</keyword>
<keyword evidence="14" id="KW-0479">Metal-binding</keyword>
<dbReference type="InterPro" id="IPR027417">
    <property type="entry name" value="P-loop_NTPase"/>
</dbReference>
<feature type="transmembrane region" description="Helical" evidence="15">
    <location>
        <begin position="419"/>
        <end position="439"/>
    </location>
</feature>
<dbReference type="InterPro" id="IPR011640">
    <property type="entry name" value="Fe2_transport_prot_B_C"/>
</dbReference>
<feature type="binding site" evidence="13">
    <location>
        <begin position="121"/>
        <end position="124"/>
    </location>
    <ligand>
        <name>GTP</name>
        <dbReference type="ChEBI" id="CHEBI:37565"/>
        <label>1</label>
    </ligand>
</feature>
<evidence type="ECO:0000256" key="15">
    <source>
        <dbReference type="RuleBase" id="RU362098"/>
    </source>
</evidence>
<evidence type="ECO:0000256" key="7">
    <source>
        <dbReference type="ARBA" id="ARBA00022989"/>
    </source>
</evidence>
<feature type="transmembrane region" description="Helical" evidence="15">
    <location>
        <begin position="632"/>
        <end position="652"/>
    </location>
</feature>
<dbReference type="AlphaFoldDB" id="A0A2K9NNB6"/>